<sequence length="304" mass="33153">MKKVDLLLGIFVTGIWGANFSVIKLGLGALDPFLLTSLRFTFCFLPLIFFVKKPDVRLSIIALYGLLFGVGLWGIVNLGIYLGLSAGIASLILQFSAFFTIIFATFIFGERISKSQIAGMSVAFAGLISILAVTDGSVSTMGAALVIFGAICWSGCNIIVRKNKPANMLAFIVWSSLFSAMPLFLITFLVKGLEPFHGLLQALNGMAVFSIMFQSYITTIFGYWIWNSLMKKYPASSVAPLSLFVPVSGLITSWLVFDERIAFGKIIAAILILSGMAIFIYAKSIEQYFGDRIARRDPPRSGAP</sequence>
<dbReference type="PANTHER" id="PTHR32322:SF9">
    <property type="entry name" value="AMINO-ACID METABOLITE EFFLUX PUMP-RELATED"/>
    <property type="match status" value="1"/>
</dbReference>
<feature type="transmembrane region" description="Helical" evidence="5">
    <location>
        <begin position="238"/>
        <end position="257"/>
    </location>
</feature>
<feature type="transmembrane region" description="Helical" evidence="5">
    <location>
        <begin position="7"/>
        <end position="27"/>
    </location>
</feature>
<feature type="domain" description="EamA" evidence="6">
    <location>
        <begin position="7"/>
        <end position="131"/>
    </location>
</feature>
<organism evidence="7 8">
    <name type="scientific">Verminephrobacter eiseniae (strain EF01-2)</name>
    <dbReference type="NCBI Taxonomy" id="391735"/>
    <lineage>
        <taxon>Bacteria</taxon>
        <taxon>Pseudomonadati</taxon>
        <taxon>Pseudomonadota</taxon>
        <taxon>Betaproteobacteria</taxon>
        <taxon>Burkholderiales</taxon>
        <taxon>Comamonadaceae</taxon>
        <taxon>Verminephrobacter</taxon>
    </lineage>
</organism>
<dbReference type="EMBL" id="CP000542">
    <property type="protein sequence ID" value="ABM56703.1"/>
    <property type="molecule type" value="Genomic_DNA"/>
</dbReference>
<evidence type="ECO:0000256" key="5">
    <source>
        <dbReference type="SAM" id="Phobius"/>
    </source>
</evidence>
<evidence type="ECO:0000313" key="8">
    <source>
        <dbReference type="Proteomes" id="UP000000374"/>
    </source>
</evidence>
<evidence type="ECO:0000256" key="4">
    <source>
        <dbReference type="ARBA" id="ARBA00023136"/>
    </source>
</evidence>
<evidence type="ECO:0000259" key="6">
    <source>
        <dbReference type="Pfam" id="PF00892"/>
    </source>
</evidence>
<dbReference type="OrthoDB" id="7158585at2"/>
<feature type="transmembrane region" description="Helical" evidence="5">
    <location>
        <begin position="117"/>
        <end position="134"/>
    </location>
</feature>
<feature type="transmembrane region" description="Helical" evidence="5">
    <location>
        <begin position="202"/>
        <end position="226"/>
    </location>
</feature>
<feature type="transmembrane region" description="Helical" evidence="5">
    <location>
        <begin position="88"/>
        <end position="108"/>
    </location>
</feature>
<dbReference type="HOGENOM" id="CLU_033863_20_1_4"/>
<dbReference type="PANTHER" id="PTHR32322">
    <property type="entry name" value="INNER MEMBRANE TRANSPORTER"/>
    <property type="match status" value="1"/>
</dbReference>
<reference evidence="8" key="1">
    <citation type="submission" date="2006-12" db="EMBL/GenBank/DDBJ databases">
        <title>Complete sequence of chromosome 1 of Verminephrobacter eiseniae EF01-2.</title>
        <authorList>
            <person name="Copeland A."/>
            <person name="Lucas S."/>
            <person name="Lapidus A."/>
            <person name="Barry K."/>
            <person name="Detter J.C."/>
            <person name="Glavina del Rio T."/>
            <person name="Dalin E."/>
            <person name="Tice H."/>
            <person name="Pitluck S."/>
            <person name="Chertkov O."/>
            <person name="Brettin T."/>
            <person name="Bruce D."/>
            <person name="Han C."/>
            <person name="Tapia R."/>
            <person name="Gilna P."/>
            <person name="Schmutz J."/>
            <person name="Larimer F."/>
            <person name="Land M."/>
            <person name="Hauser L."/>
            <person name="Kyrpides N."/>
            <person name="Kim E."/>
            <person name="Stahl D."/>
            <person name="Richardson P."/>
        </authorList>
    </citation>
    <scope>NUCLEOTIDE SEQUENCE [LARGE SCALE GENOMIC DNA]</scope>
    <source>
        <strain evidence="8">EF01-2</strain>
    </source>
</reference>
<comment type="subcellular location">
    <subcellularLocation>
        <location evidence="1">Membrane</location>
        <topology evidence="1">Multi-pass membrane protein</topology>
    </subcellularLocation>
</comment>
<evidence type="ECO:0000256" key="1">
    <source>
        <dbReference type="ARBA" id="ARBA00004141"/>
    </source>
</evidence>
<feature type="transmembrane region" description="Helical" evidence="5">
    <location>
        <begin position="167"/>
        <end position="190"/>
    </location>
</feature>
<feature type="domain" description="EamA" evidence="6">
    <location>
        <begin position="141"/>
        <end position="280"/>
    </location>
</feature>
<dbReference type="Pfam" id="PF00892">
    <property type="entry name" value="EamA"/>
    <property type="match status" value="2"/>
</dbReference>
<feature type="transmembrane region" description="Helical" evidence="5">
    <location>
        <begin position="263"/>
        <end position="282"/>
    </location>
</feature>
<proteinExistence type="predicted"/>
<dbReference type="SUPFAM" id="SSF103481">
    <property type="entry name" value="Multidrug resistance efflux transporter EmrE"/>
    <property type="match status" value="2"/>
</dbReference>
<evidence type="ECO:0000256" key="3">
    <source>
        <dbReference type="ARBA" id="ARBA00022989"/>
    </source>
</evidence>
<evidence type="ECO:0000313" key="7">
    <source>
        <dbReference type="EMBL" id="ABM56703.1"/>
    </source>
</evidence>
<feature type="transmembrane region" description="Helical" evidence="5">
    <location>
        <begin position="33"/>
        <end position="51"/>
    </location>
</feature>
<dbReference type="Proteomes" id="UP000000374">
    <property type="component" value="Chromosome"/>
</dbReference>
<accession>A1WGE6</accession>
<protein>
    <recommendedName>
        <fullName evidence="6">EamA domain-containing protein</fullName>
    </recommendedName>
</protein>
<keyword evidence="3 5" id="KW-1133">Transmembrane helix</keyword>
<dbReference type="eggNOG" id="COG0697">
    <property type="taxonomic scope" value="Bacteria"/>
</dbReference>
<dbReference type="InterPro" id="IPR037185">
    <property type="entry name" value="EmrE-like"/>
</dbReference>
<feature type="transmembrane region" description="Helical" evidence="5">
    <location>
        <begin position="58"/>
        <end position="82"/>
    </location>
</feature>
<dbReference type="STRING" id="391735.Veis_0925"/>
<keyword evidence="2 5" id="KW-0812">Transmembrane</keyword>
<gene>
    <name evidence="7" type="ordered locus">Veis_0925</name>
</gene>
<dbReference type="GeneID" id="76459605"/>
<name>A1WGE6_VEREI</name>
<dbReference type="RefSeq" id="WP_011808716.1">
    <property type="nucleotide sequence ID" value="NC_008786.1"/>
</dbReference>
<dbReference type="GO" id="GO:0016020">
    <property type="term" value="C:membrane"/>
    <property type="evidence" value="ECO:0007669"/>
    <property type="project" value="UniProtKB-SubCell"/>
</dbReference>
<keyword evidence="4 5" id="KW-0472">Membrane</keyword>
<dbReference type="InterPro" id="IPR000620">
    <property type="entry name" value="EamA_dom"/>
</dbReference>
<dbReference type="AlphaFoldDB" id="A1WGE6"/>
<dbReference type="KEGG" id="vei:Veis_0925"/>
<keyword evidence="8" id="KW-1185">Reference proteome</keyword>
<feature type="transmembrane region" description="Helical" evidence="5">
    <location>
        <begin position="140"/>
        <end position="160"/>
    </location>
</feature>
<evidence type="ECO:0000256" key="2">
    <source>
        <dbReference type="ARBA" id="ARBA00022692"/>
    </source>
</evidence>
<dbReference type="InterPro" id="IPR050638">
    <property type="entry name" value="AA-Vitamin_Transporters"/>
</dbReference>